<accession>A0A328VDP2</accession>
<feature type="transmembrane region" description="Helical" evidence="1">
    <location>
        <begin position="58"/>
        <end position="78"/>
    </location>
</feature>
<evidence type="ECO:0008006" key="4">
    <source>
        <dbReference type="Google" id="ProtNLM"/>
    </source>
</evidence>
<dbReference type="NCBIfam" id="NF033218">
    <property type="entry name" value="anchor_AmaP"/>
    <property type="match status" value="1"/>
</dbReference>
<name>A0A328VDP2_9CHLR</name>
<protein>
    <recommendedName>
        <fullName evidence="4">Alkaline shock response membrane anchor protein AmaP</fullName>
    </recommendedName>
</protein>
<dbReference type="AlphaFoldDB" id="A0A328VDP2"/>
<keyword evidence="1" id="KW-0472">Membrane</keyword>
<evidence type="ECO:0000313" key="2">
    <source>
        <dbReference type="EMBL" id="RAQ95687.1"/>
    </source>
</evidence>
<keyword evidence="3" id="KW-1185">Reference proteome</keyword>
<dbReference type="Proteomes" id="UP000248706">
    <property type="component" value="Unassembled WGS sequence"/>
</dbReference>
<organism evidence="2 3">
    <name type="scientific">Thermogemmatispora tikiterensis</name>
    <dbReference type="NCBI Taxonomy" id="1825093"/>
    <lineage>
        <taxon>Bacteria</taxon>
        <taxon>Bacillati</taxon>
        <taxon>Chloroflexota</taxon>
        <taxon>Ktedonobacteria</taxon>
        <taxon>Thermogemmatisporales</taxon>
        <taxon>Thermogemmatisporaceae</taxon>
        <taxon>Thermogemmatispora</taxon>
    </lineage>
</organism>
<keyword evidence="1" id="KW-0812">Transmembrane</keyword>
<keyword evidence="1" id="KW-1133">Transmembrane helix</keyword>
<sequence>MRNVFNRLLIVLLSLVALVAGIVLILLEAGLVTAAQVSPGGFLQRQWEFLSHLNQADATTATLVGIGLALVGLILLIVELLPGRRPPAQFVIQHDSRGMVAVTRSSVNELVRYVAGTVPGILETRGAVRQEQQGLRVRVQAAISPEAAAPEVGKTLQEKLQQSLQHHLGLPVARVEIATQVASPGRGRRVR</sequence>
<proteinExistence type="predicted"/>
<evidence type="ECO:0000313" key="3">
    <source>
        <dbReference type="Proteomes" id="UP000248706"/>
    </source>
</evidence>
<reference evidence="2 3" key="1">
    <citation type="submission" date="2016-08" db="EMBL/GenBank/DDBJ databases">
        <title>Analysis of Carbohydrate Active Enzymes in Thermogemmatispora T81 Reveals Carbohydrate Degradation Ability.</title>
        <authorList>
            <person name="Tomazini A."/>
            <person name="Lal S."/>
            <person name="Stott M."/>
            <person name="Henrissat B."/>
            <person name="Polikarpov I."/>
            <person name="Sparling R."/>
            <person name="Levin D.B."/>
        </authorList>
    </citation>
    <scope>NUCLEOTIDE SEQUENCE [LARGE SCALE GENOMIC DNA]</scope>
    <source>
        <strain evidence="2 3">T81</strain>
    </source>
</reference>
<gene>
    <name evidence="2" type="ORF">A4R35_09090</name>
</gene>
<dbReference type="EMBL" id="MCIF01000002">
    <property type="protein sequence ID" value="RAQ95687.1"/>
    <property type="molecule type" value="Genomic_DNA"/>
</dbReference>
<comment type="caution">
    <text evidence="2">The sequence shown here is derived from an EMBL/GenBank/DDBJ whole genome shotgun (WGS) entry which is preliminary data.</text>
</comment>
<dbReference type="RefSeq" id="WP_112428632.1">
    <property type="nucleotide sequence ID" value="NZ_MCIF01000002.1"/>
</dbReference>
<evidence type="ECO:0000256" key="1">
    <source>
        <dbReference type="SAM" id="Phobius"/>
    </source>
</evidence>
<dbReference type="OrthoDB" id="160069at2"/>